<dbReference type="OrthoDB" id="7683403at2759"/>
<dbReference type="EMBL" id="KZ288253">
    <property type="protein sequence ID" value="PBC30958.1"/>
    <property type="molecule type" value="Genomic_DNA"/>
</dbReference>
<dbReference type="STRING" id="94128.A0A2A3EGX2"/>
<reference evidence="2 3" key="1">
    <citation type="submission" date="2014-07" db="EMBL/GenBank/DDBJ databases">
        <title>Genomic and transcriptomic analysis on Apis cerana provide comprehensive insights into honey bee biology.</title>
        <authorList>
            <person name="Diao Q."/>
            <person name="Sun L."/>
            <person name="Zheng H."/>
            <person name="Zheng H."/>
            <person name="Xu S."/>
            <person name="Wang S."/>
            <person name="Zeng Z."/>
            <person name="Hu F."/>
            <person name="Su S."/>
            <person name="Wu J."/>
        </authorList>
    </citation>
    <scope>NUCLEOTIDE SEQUENCE [LARGE SCALE GENOMIC DNA]</scope>
    <source>
        <tissue evidence="2">Pupae without intestine</tissue>
    </source>
</reference>
<protein>
    <submittedName>
        <fullName evidence="2">G-protein coupled receptor Mth</fullName>
    </submittedName>
</protein>
<keyword evidence="1" id="KW-0812">Transmembrane</keyword>
<accession>A0A2A3EGX2</accession>
<gene>
    <name evidence="2" type="ORF">APICC_09243</name>
</gene>
<keyword evidence="1" id="KW-0472">Membrane</keyword>
<evidence type="ECO:0000256" key="1">
    <source>
        <dbReference type="SAM" id="Phobius"/>
    </source>
</evidence>
<dbReference type="Gene3D" id="1.20.1070.10">
    <property type="entry name" value="Rhodopsin 7-helix transmembrane proteins"/>
    <property type="match status" value="1"/>
</dbReference>
<name>A0A2A3EGX2_APICC</name>
<dbReference type="GO" id="GO:0005886">
    <property type="term" value="C:plasma membrane"/>
    <property type="evidence" value="ECO:0007669"/>
    <property type="project" value="TreeGrafter"/>
</dbReference>
<evidence type="ECO:0000313" key="2">
    <source>
        <dbReference type="EMBL" id="PBC30958.1"/>
    </source>
</evidence>
<dbReference type="PANTHER" id="PTHR47154">
    <property type="entry name" value="G-PROTEIN COUPLED RECEPTOR MTH-RELATED"/>
    <property type="match status" value="1"/>
</dbReference>
<keyword evidence="1" id="KW-1133">Transmembrane helix</keyword>
<dbReference type="AlphaFoldDB" id="A0A2A3EGX2"/>
<dbReference type="Proteomes" id="UP000242457">
    <property type="component" value="Unassembled WGS sequence"/>
</dbReference>
<dbReference type="InterPro" id="IPR051384">
    <property type="entry name" value="Mth_GPCR"/>
</dbReference>
<dbReference type="GO" id="GO:0008528">
    <property type="term" value="F:G protein-coupled peptide receptor activity"/>
    <property type="evidence" value="ECO:0007669"/>
    <property type="project" value="TreeGrafter"/>
</dbReference>
<feature type="transmembrane region" description="Helical" evidence="1">
    <location>
        <begin position="56"/>
        <end position="73"/>
    </location>
</feature>
<organism evidence="2 3">
    <name type="scientific">Apis cerana cerana</name>
    <name type="common">Oriental honeybee</name>
    <dbReference type="NCBI Taxonomy" id="94128"/>
    <lineage>
        <taxon>Eukaryota</taxon>
        <taxon>Metazoa</taxon>
        <taxon>Ecdysozoa</taxon>
        <taxon>Arthropoda</taxon>
        <taxon>Hexapoda</taxon>
        <taxon>Insecta</taxon>
        <taxon>Pterygota</taxon>
        <taxon>Neoptera</taxon>
        <taxon>Endopterygota</taxon>
        <taxon>Hymenoptera</taxon>
        <taxon>Apocrita</taxon>
        <taxon>Aculeata</taxon>
        <taxon>Apoidea</taxon>
        <taxon>Anthophila</taxon>
        <taxon>Apidae</taxon>
        <taxon>Apis</taxon>
    </lineage>
</organism>
<dbReference type="PANTHER" id="PTHR47154:SF2">
    <property type="entry name" value="G-PROTEIN COUPLED RECEPTOR MTH-RELATED"/>
    <property type="match status" value="1"/>
</dbReference>
<keyword evidence="3" id="KW-1185">Reference proteome</keyword>
<proteinExistence type="predicted"/>
<feature type="transmembrane region" description="Helical" evidence="1">
    <location>
        <begin position="85"/>
        <end position="106"/>
    </location>
</feature>
<keyword evidence="2" id="KW-0675">Receptor</keyword>
<sequence length="268" mass="31235">MIFFILTAKQCNKVKEELKKVTTDQSDPRNKQFLANKSNNVTYVIVKSRFIMNVKLFIVMGISWMGEIVSALIENYAPFKHHKRFFYPMDILNCLQGLLIFILFVVKRRVHQALKKRLFDEKKKFDRVTPSLQDPFKMRKSVSNSTLTSTFATYYIHFYIVRKALLLTIHGWLIGIKSVMVDHFDIIVQLSNLLRIGRETTQDIFHPNHFESFARARVNEPSLSSAGATFLISKTKRTDKLFNYWSRYSTHNSPLWNVIKTSAGEQVG</sequence>
<evidence type="ECO:0000313" key="3">
    <source>
        <dbReference type="Proteomes" id="UP000242457"/>
    </source>
</evidence>